<evidence type="ECO:0000313" key="2">
    <source>
        <dbReference type="Proteomes" id="UP001189429"/>
    </source>
</evidence>
<accession>A0ABN9XBF5</accession>
<comment type="caution">
    <text evidence="1">The sequence shown here is derived from an EMBL/GenBank/DDBJ whole genome shotgun (WGS) entry which is preliminary data.</text>
</comment>
<dbReference type="EMBL" id="CAUYUJ010020251">
    <property type="protein sequence ID" value="CAK0896870.1"/>
    <property type="molecule type" value="Genomic_DNA"/>
</dbReference>
<evidence type="ECO:0000313" key="1">
    <source>
        <dbReference type="EMBL" id="CAK0896870.1"/>
    </source>
</evidence>
<reference evidence="1" key="1">
    <citation type="submission" date="2023-10" db="EMBL/GenBank/DDBJ databases">
        <authorList>
            <person name="Chen Y."/>
            <person name="Shah S."/>
            <person name="Dougan E. K."/>
            <person name="Thang M."/>
            <person name="Chan C."/>
        </authorList>
    </citation>
    <scope>NUCLEOTIDE SEQUENCE [LARGE SCALE GENOMIC DNA]</scope>
</reference>
<organism evidence="1 2">
    <name type="scientific">Prorocentrum cordatum</name>
    <dbReference type="NCBI Taxonomy" id="2364126"/>
    <lineage>
        <taxon>Eukaryota</taxon>
        <taxon>Sar</taxon>
        <taxon>Alveolata</taxon>
        <taxon>Dinophyceae</taxon>
        <taxon>Prorocentrales</taxon>
        <taxon>Prorocentraceae</taxon>
        <taxon>Prorocentrum</taxon>
    </lineage>
</organism>
<gene>
    <name evidence="1" type="ORF">PCOR1329_LOCUS75213</name>
</gene>
<name>A0ABN9XBF5_9DINO</name>
<keyword evidence="2" id="KW-1185">Reference proteome</keyword>
<sequence>MAAASSCKRSISSARCPIGDVRHRVQEIHAIMAEHDDWGHKRVANSLADKLNVTIEDTDRQAVLVIMKKKKLEQEGQARLNMRDYTDTIKKFMSENPDAGKSSIGSLLAQRFDIKLAPADYAVIERIMRELRDGRVAKHTLIQDSPSKPLYEACKDITPHKQTIAELWAENPGHGYKAIGKALEHKCKVRLSDACYGAIRRMLAKPKEHPIL</sequence>
<proteinExistence type="predicted"/>
<protein>
    <submittedName>
        <fullName evidence="1">Uncharacterized protein</fullName>
    </submittedName>
</protein>
<dbReference type="Proteomes" id="UP001189429">
    <property type="component" value="Unassembled WGS sequence"/>
</dbReference>